<dbReference type="EMBL" id="CABFNS010000021">
    <property type="protein sequence ID" value="VUC19987.1"/>
    <property type="molecule type" value="Genomic_DNA"/>
</dbReference>
<dbReference type="Proteomes" id="UP000766486">
    <property type="component" value="Unassembled WGS sequence"/>
</dbReference>
<dbReference type="InterPro" id="IPR011701">
    <property type="entry name" value="MFS"/>
</dbReference>
<feature type="transmembrane region" description="Helical" evidence="6">
    <location>
        <begin position="431"/>
        <end position="450"/>
    </location>
</feature>
<accession>A0ABY6TPN0</accession>
<keyword evidence="2 6" id="KW-0812">Transmembrane</keyword>
<dbReference type="SUPFAM" id="SSF103473">
    <property type="entry name" value="MFS general substrate transporter"/>
    <property type="match status" value="1"/>
</dbReference>
<evidence type="ECO:0000256" key="2">
    <source>
        <dbReference type="ARBA" id="ARBA00022692"/>
    </source>
</evidence>
<gene>
    <name evidence="8" type="ORF">CLO192961_LOCUS9301</name>
</gene>
<dbReference type="Gene3D" id="1.20.1250.20">
    <property type="entry name" value="MFS general substrate transporter like domains"/>
    <property type="match status" value="1"/>
</dbReference>
<feature type="transmembrane region" description="Helical" evidence="6">
    <location>
        <begin position="208"/>
        <end position="229"/>
    </location>
</feature>
<feature type="domain" description="Major facilitator superfamily (MFS) profile" evidence="7">
    <location>
        <begin position="113"/>
        <end position="547"/>
    </location>
</feature>
<feature type="transmembrane region" description="Helical" evidence="6">
    <location>
        <begin position="267"/>
        <end position="288"/>
    </location>
</feature>
<keyword evidence="9" id="KW-1185">Reference proteome</keyword>
<proteinExistence type="predicted"/>
<dbReference type="PROSITE" id="PS50850">
    <property type="entry name" value="MFS"/>
    <property type="match status" value="1"/>
</dbReference>
<dbReference type="CDD" id="cd17323">
    <property type="entry name" value="MFS_Tpo1_MDR_like"/>
    <property type="match status" value="1"/>
</dbReference>
<protein>
    <recommendedName>
        <fullName evidence="7">Major facilitator superfamily (MFS) profile domain-containing protein</fullName>
    </recommendedName>
</protein>
<feature type="compositionally biased region" description="Polar residues" evidence="5">
    <location>
        <begin position="42"/>
        <end position="62"/>
    </location>
</feature>
<feature type="transmembrane region" description="Helical" evidence="6">
    <location>
        <begin position="236"/>
        <end position="261"/>
    </location>
</feature>
<evidence type="ECO:0000313" key="8">
    <source>
        <dbReference type="EMBL" id="VUC19987.1"/>
    </source>
</evidence>
<feature type="transmembrane region" description="Helical" evidence="6">
    <location>
        <begin position="111"/>
        <end position="132"/>
    </location>
</feature>
<evidence type="ECO:0000256" key="6">
    <source>
        <dbReference type="SAM" id="Phobius"/>
    </source>
</evidence>
<evidence type="ECO:0000256" key="3">
    <source>
        <dbReference type="ARBA" id="ARBA00022989"/>
    </source>
</evidence>
<comment type="caution">
    <text evidence="8">The sequence shown here is derived from an EMBL/GenBank/DDBJ whole genome shotgun (WGS) entry which is preliminary data.</text>
</comment>
<name>A0ABY6TPN0_BIOOC</name>
<reference evidence="8 9" key="1">
    <citation type="submission" date="2019-06" db="EMBL/GenBank/DDBJ databases">
        <authorList>
            <person name="Broberg M."/>
        </authorList>
    </citation>
    <scope>NUCLEOTIDE SEQUENCE [LARGE SCALE GENOMIC DNA]</scope>
</reference>
<feature type="transmembrane region" description="Helical" evidence="6">
    <location>
        <begin position="377"/>
        <end position="401"/>
    </location>
</feature>
<dbReference type="InterPro" id="IPR020846">
    <property type="entry name" value="MFS_dom"/>
</dbReference>
<comment type="subcellular location">
    <subcellularLocation>
        <location evidence="1">Membrane</location>
        <topology evidence="1">Multi-pass membrane protein</topology>
    </subcellularLocation>
</comment>
<dbReference type="InterPro" id="IPR036259">
    <property type="entry name" value="MFS_trans_sf"/>
</dbReference>
<organism evidence="8 9">
    <name type="scientific">Bionectria ochroleuca</name>
    <name type="common">Gliocladium roseum</name>
    <dbReference type="NCBI Taxonomy" id="29856"/>
    <lineage>
        <taxon>Eukaryota</taxon>
        <taxon>Fungi</taxon>
        <taxon>Dikarya</taxon>
        <taxon>Ascomycota</taxon>
        <taxon>Pezizomycotina</taxon>
        <taxon>Sordariomycetes</taxon>
        <taxon>Hypocreomycetidae</taxon>
        <taxon>Hypocreales</taxon>
        <taxon>Bionectriaceae</taxon>
        <taxon>Clonostachys</taxon>
    </lineage>
</organism>
<feature type="transmembrane region" description="Helical" evidence="6">
    <location>
        <begin position="456"/>
        <end position="481"/>
    </location>
</feature>
<feature type="transmembrane region" description="Helical" evidence="6">
    <location>
        <begin position="338"/>
        <end position="365"/>
    </location>
</feature>
<feature type="transmembrane region" description="Helical" evidence="6">
    <location>
        <begin position="521"/>
        <end position="541"/>
    </location>
</feature>
<evidence type="ECO:0000313" key="9">
    <source>
        <dbReference type="Proteomes" id="UP000766486"/>
    </source>
</evidence>
<feature type="transmembrane region" description="Helical" evidence="6">
    <location>
        <begin position="147"/>
        <end position="167"/>
    </location>
</feature>
<dbReference type="PANTHER" id="PTHR23502">
    <property type="entry name" value="MAJOR FACILITATOR SUPERFAMILY"/>
    <property type="match status" value="1"/>
</dbReference>
<dbReference type="Pfam" id="PF07690">
    <property type="entry name" value="MFS_1"/>
    <property type="match status" value="1"/>
</dbReference>
<evidence type="ECO:0000259" key="7">
    <source>
        <dbReference type="PROSITE" id="PS50850"/>
    </source>
</evidence>
<evidence type="ECO:0000256" key="4">
    <source>
        <dbReference type="ARBA" id="ARBA00023136"/>
    </source>
</evidence>
<feature type="compositionally biased region" description="Polar residues" evidence="5">
    <location>
        <begin position="11"/>
        <end position="26"/>
    </location>
</feature>
<feature type="transmembrane region" description="Helical" evidence="6">
    <location>
        <begin position="179"/>
        <end position="196"/>
    </location>
</feature>
<feature type="region of interest" description="Disordered" evidence="5">
    <location>
        <begin position="1"/>
        <end position="89"/>
    </location>
</feature>
<sequence>MENDTEKGVPSSRNSLSGETRNSNTELEFAPIRSVKGGQLSRPASHQSAASHSITRVRSQNGYGVDDDTSEKEEPTANSPGNEEDDSFLVGWDGGDSDPLCPRSFNVARKWLIVSIVSSASFCVTSASSIYTSTYQQMEAEFGNSRIVSVLGLSTFVLGIALGPMFFSPLSEFYGRRPIYLVAWSLYVIWIIPQAVAKNIATMIVCRFLDGFAGSTFLAVSGGTVGDLFTREQLQVPMAVFSIAPFLGPCVGPLLGGFINYNTQWRWTYYVLLIWGFVLLLAIVFLCPETYHPIILKKKAQMLRKKTNDERWVAPTEKTKKSVLAAVGRSLLRPFQLLIFEFMVLSLCIYSAILLGILYLFFGAFPLVFGTIYQFNLWQIGLSFMGMGVGLLVGIGTDPVWHRVRSKLMRRLEAETGVQGASEPEFRLPPAIAGALLVPAGIFMFGWSAYPWVHWIVPIIGSAIFGTGVILVFTGIFTFLVDAYPHSAASALAANAFVRCTFAAAFPLFGNQMYVALGNHWATSLLAFLTVAMLPFPYIFFKYGKRFRRRSRYAKSPSLHLQERSNRPDPAAESVR</sequence>
<keyword evidence="4 6" id="KW-0472">Membrane</keyword>
<evidence type="ECO:0000256" key="5">
    <source>
        <dbReference type="SAM" id="MobiDB-lite"/>
    </source>
</evidence>
<evidence type="ECO:0000256" key="1">
    <source>
        <dbReference type="ARBA" id="ARBA00004141"/>
    </source>
</evidence>
<dbReference type="PANTHER" id="PTHR23502:SF7">
    <property type="entry name" value="DRUG_PROTON ANTIPORTER YHK8-RELATED"/>
    <property type="match status" value="1"/>
</dbReference>
<keyword evidence="3 6" id="KW-1133">Transmembrane helix</keyword>